<dbReference type="GO" id="GO:0015385">
    <property type="term" value="F:sodium:proton antiporter activity"/>
    <property type="evidence" value="ECO:0007669"/>
    <property type="project" value="InterPro"/>
</dbReference>
<dbReference type="GO" id="GO:0015386">
    <property type="term" value="F:potassium:proton antiporter activity"/>
    <property type="evidence" value="ECO:0007669"/>
    <property type="project" value="TreeGrafter"/>
</dbReference>
<gene>
    <name evidence="12" type="ORF">E3O19_12370</name>
</gene>
<evidence type="ECO:0000256" key="6">
    <source>
        <dbReference type="ARBA" id="ARBA00023053"/>
    </source>
</evidence>
<keyword evidence="7" id="KW-0406">Ion transport</keyword>
<dbReference type="OrthoDB" id="57886at2"/>
<keyword evidence="5 10" id="KW-1133">Transmembrane helix</keyword>
<evidence type="ECO:0000256" key="9">
    <source>
        <dbReference type="ARBA" id="ARBA00023201"/>
    </source>
</evidence>
<proteinExistence type="predicted"/>
<evidence type="ECO:0000256" key="5">
    <source>
        <dbReference type="ARBA" id="ARBA00022989"/>
    </source>
</evidence>
<evidence type="ECO:0000256" key="8">
    <source>
        <dbReference type="ARBA" id="ARBA00023136"/>
    </source>
</evidence>
<feature type="transmembrane region" description="Helical" evidence="10">
    <location>
        <begin position="54"/>
        <end position="74"/>
    </location>
</feature>
<accession>A0A4R8WP05</accession>
<feature type="transmembrane region" description="Helical" evidence="10">
    <location>
        <begin position="414"/>
        <end position="437"/>
    </location>
</feature>
<dbReference type="GO" id="GO:0005886">
    <property type="term" value="C:plasma membrane"/>
    <property type="evidence" value="ECO:0007669"/>
    <property type="project" value="UniProtKB-SubCell"/>
</dbReference>
<protein>
    <submittedName>
        <fullName evidence="12">Sodium:proton antiporter</fullName>
    </submittedName>
</protein>
<feature type="transmembrane region" description="Helical" evidence="10">
    <location>
        <begin position="233"/>
        <end position="250"/>
    </location>
</feature>
<dbReference type="GO" id="GO:0051453">
    <property type="term" value="P:regulation of intracellular pH"/>
    <property type="evidence" value="ECO:0007669"/>
    <property type="project" value="TreeGrafter"/>
</dbReference>
<dbReference type="RefSeq" id="WP_134568035.1">
    <property type="nucleotide sequence ID" value="NZ_SOFP01000055.1"/>
</dbReference>
<feature type="transmembrane region" description="Helical" evidence="10">
    <location>
        <begin position="151"/>
        <end position="175"/>
    </location>
</feature>
<reference evidence="12 13" key="1">
    <citation type="submission" date="2019-03" db="EMBL/GenBank/DDBJ databases">
        <title>Genomics of glacier-inhabiting Cryobacterium strains.</title>
        <authorList>
            <person name="Liu Q."/>
            <person name="Xin Y.-H."/>
        </authorList>
    </citation>
    <scope>NUCLEOTIDE SEQUENCE [LARGE SCALE GENOMIC DNA]</scope>
    <source>
        <strain evidence="12 13">MDT1-3</strain>
    </source>
</reference>
<keyword evidence="2" id="KW-0813">Transport</keyword>
<dbReference type="GO" id="GO:0098719">
    <property type="term" value="P:sodium ion import across plasma membrane"/>
    <property type="evidence" value="ECO:0007669"/>
    <property type="project" value="TreeGrafter"/>
</dbReference>
<dbReference type="Gene3D" id="6.10.140.1330">
    <property type="match status" value="1"/>
</dbReference>
<dbReference type="EMBL" id="SOFP01000055">
    <property type="protein sequence ID" value="TFC13156.1"/>
    <property type="molecule type" value="Genomic_DNA"/>
</dbReference>
<evidence type="ECO:0000256" key="1">
    <source>
        <dbReference type="ARBA" id="ARBA00004651"/>
    </source>
</evidence>
<keyword evidence="4 10" id="KW-0812">Transmembrane</keyword>
<dbReference type="PANTHER" id="PTHR10110:SF86">
    <property type="entry name" value="SODIUM_HYDROGEN EXCHANGER 7"/>
    <property type="match status" value="1"/>
</dbReference>
<feature type="transmembrane region" description="Helical" evidence="10">
    <location>
        <begin position="86"/>
        <end position="105"/>
    </location>
</feature>
<evidence type="ECO:0000256" key="4">
    <source>
        <dbReference type="ARBA" id="ARBA00022692"/>
    </source>
</evidence>
<keyword evidence="3" id="KW-1003">Cell membrane</keyword>
<evidence type="ECO:0000259" key="11">
    <source>
        <dbReference type="Pfam" id="PF00999"/>
    </source>
</evidence>
<keyword evidence="13" id="KW-1185">Reference proteome</keyword>
<dbReference type="Proteomes" id="UP000298412">
    <property type="component" value="Unassembled WGS sequence"/>
</dbReference>
<evidence type="ECO:0000313" key="13">
    <source>
        <dbReference type="Proteomes" id="UP000298412"/>
    </source>
</evidence>
<dbReference type="InterPro" id="IPR018422">
    <property type="entry name" value="Cation/H_exchanger_CPA1"/>
</dbReference>
<name>A0A4R8WP05_9MICO</name>
<sequence length="563" mass="59477">MTYSLLGVLGILTLVGAAVVGPRLGVAAPLVLVLAGVAGSLIPGVPAVVIPPEFILTAVLPPLLYAGAVNIPVVDFRRNAKAITGLSVLLVMASAFIIGLLFHWLLPALSLPAAVALGAVVSPPDAVAATSIGRRLGLPPRLVTLLHGESLVNDASALVLLRSAVAATAGSVAFINVIGDFAYAVIAAILIGLVVGQVTVWLRSHLGDVVLNTTISFAVPFLAFIPANEIKASGVLAVVVAGVVTGHKSARLFSAQDRINQRLNWRTAQFVLENGVFLVMGFGLKGLVDQVKDDHFSVSQAIGLGLLATLVLAAVRIAFVIPLLALLRRDESRAREKGPAVSLARWWHRPATDGRVTRKDHLTVRRKRADFAFVTTEGLDWRGGAVLAWSGMRGVVTVAAAHSLPAVTPYRAQLLLIAFTVAIASLLVQGGTLPLLIRTLGITGHDQAADREELSTLVAEMTGVGLAVLDNPAVAQDDGRRFDPEVVERVRSARSLRAESLSESPDENAAGPQEQYRALRLRVLQAERAALLEARSTGSYSSRVVERAQHLLDSEEFRLSGSD</sequence>
<evidence type="ECO:0000256" key="2">
    <source>
        <dbReference type="ARBA" id="ARBA00022448"/>
    </source>
</evidence>
<keyword evidence="8 10" id="KW-0472">Membrane</keyword>
<evidence type="ECO:0000256" key="10">
    <source>
        <dbReference type="SAM" id="Phobius"/>
    </source>
</evidence>
<comment type="subcellular location">
    <subcellularLocation>
        <location evidence="1">Cell membrane</location>
        <topology evidence="1">Multi-pass membrane protein</topology>
    </subcellularLocation>
</comment>
<feature type="transmembrane region" description="Helical" evidence="10">
    <location>
        <begin position="270"/>
        <end position="288"/>
    </location>
</feature>
<organism evidence="12 13">
    <name type="scientific">Cryobacterium algoritolerans</name>
    <dbReference type="NCBI Taxonomy" id="1259184"/>
    <lineage>
        <taxon>Bacteria</taxon>
        <taxon>Bacillati</taxon>
        <taxon>Actinomycetota</taxon>
        <taxon>Actinomycetes</taxon>
        <taxon>Micrococcales</taxon>
        <taxon>Microbacteriaceae</taxon>
        <taxon>Cryobacterium</taxon>
    </lineage>
</organism>
<evidence type="ECO:0000313" key="12">
    <source>
        <dbReference type="EMBL" id="TFC13156.1"/>
    </source>
</evidence>
<dbReference type="Pfam" id="PF00999">
    <property type="entry name" value="Na_H_Exchanger"/>
    <property type="match status" value="1"/>
</dbReference>
<keyword evidence="6" id="KW-0915">Sodium</keyword>
<dbReference type="InterPro" id="IPR006153">
    <property type="entry name" value="Cation/H_exchanger_TM"/>
</dbReference>
<feature type="transmembrane region" description="Helical" evidence="10">
    <location>
        <begin position="300"/>
        <end position="327"/>
    </location>
</feature>
<evidence type="ECO:0000256" key="3">
    <source>
        <dbReference type="ARBA" id="ARBA00022475"/>
    </source>
</evidence>
<dbReference type="AlphaFoldDB" id="A0A4R8WP05"/>
<feature type="domain" description="Cation/H+ exchanger transmembrane" evidence="11">
    <location>
        <begin position="12"/>
        <end position="437"/>
    </location>
</feature>
<comment type="caution">
    <text evidence="12">The sequence shown here is derived from an EMBL/GenBank/DDBJ whole genome shotgun (WGS) entry which is preliminary data.</text>
</comment>
<dbReference type="PANTHER" id="PTHR10110">
    <property type="entry name" value="SODIUM/HYDROGEN EXCHANGER"/>
    <property type="match status" value="1"/>
</dbReference>
<keyword evidence="9" id="KW-0739">Sodium transport</keyword>
<feature type="transmembrane region" description="Helical" evidence="10">
    <location>
        <begin position="181"/>
        <end position="202"/>
    </location>
</feature>
<evidence type="ECO:0000256" key="7">
    <source>
        <dbReference type="ARBA" id="ARBA00023065"/>
    </source>
</evidence>